<evidence type="ECO:0000313" key="1">
    <source>
        <dbReference type="EMBL" id="KAK4807531.1"/>
    </source>
</evidence>
<dbReference type="EMBL" id="JAUNZN010000028">
    <property type="protein sequence ID" value="KAK4807531.1"/>
    <property type="molecule type" value="Genomic_DNA"/>
</dbReference>
<comment type="caution">
    <text evidence="1">The sequence shown here is derived from an EMBL/GenBank/DDBJ whole genome shotgun (WGS) entry which is preliminary data.</text>
</comment>
<evidence type="ECO:0000313" key="2">
    <source>
        <dbReference type="Proteomes" id="UP001333110"/>
    </source>
</evidence>
<dbReference type="AlphaFoldDB" id="A0AAN7NA08"/>
<sequence>MVSGFLLKEAVDNSQVDSLGIALTGLRFAVGSANSCSARSSPLTKERPDKSCDSKLHFGFASLLGGLFCICTLHSCSRHLALNSSTFFQLLCTGQPWERVL</sequence>
<dbReference type="Proteomes" id="UP001333110">
    <property type="component" value="Unassembled WGS sequence"/>
</dbReference>
<keyword evidence="2" id="KW-1185">Reference proteome</keyword>
<name>A0AAN7NA08_MYCAM</name>
<gene>
    <name evidence="1" type="ORF">QYF61_003320</name>
</gene>
<proteinExistence type="predicted"/>
<accession>A0AAN7NA08</accession>
<reference evidence="1 2" key="1">
    <citation type="journal article" date="2023" name="J. Hered.">
        <title>Chromosome-level genome of the wood stork (Mycteria americana) provides insight into avian chromosome evolution.</title>
        <authorList>
            <person name="Flamio R. Jr."/>
            <person name="Ramstad K.M."/>
        </authorList>
    </citation>
    <scope>NUCLEOTIDE SEQUENCE [LARGE SCALE GENOMIC DNA]</scope>
    <source>
        <strain evidence="1">JAX WOST 10</strain>
    </source>
</reference>
<organism evidence="1 2">
    <name type="scientific">Mycteria americana</name>
    <name type="common">Wood stork</name>
    <dbReference type="NCBI Taxonomy" id="33587"/>
    <lineage>
        <taxon>Eukaryota</taxon>
        <taxon>Metazoa</taxon>
        <taxon>Chordata</taxon>
        <taxon>Craniata</taxon>
        <taxon>Vertebrata</taxon>
        <taxon>Euteleostomi</taxon>
        <taxon>Archelosauria</taxon>
        <taxon>Archosauria</taxon>
        <taxon>Dinosauria</taxon>
        <taxon>Saurischia</taxon>
        <taxon>Theropoda</taxon>
        <taxon>Coelurosauria</taxon>
        <taxon>Aves</taxon>
        <taxon>Neognathae</taxon>
        <taxon>Neoaves</taxon>
        <taxon>Aequornithes</taxon>
        <taxon>Ciconiiformes</taxon>
        <taxon>Ciconiidae</taxon>
        <taxon>Mycteria</taxon>
    </lineage>
</organism>
<protein>
    <submittedName>
        <fullName evidence="1">Uncharacterized protein</fullName>
    </submittedName>
</protein>